<evidence type="ECO:0000313" key="3">
    <source>
        <dbReference type="EMBL" id="GFY58044.1"/>
    </source>
</evidence>
<organism evidence="3 4">
    <name type="scientific">Trichonephila inaurata madagascariensis</name>
    <dbReference type="NCBI Taxonomy" id="2747483"/>
    <lineage>
        <taxon>Eukaryota</taxon>
        <taxon>Metazoa</taxon>
        <taxon>Ecdysozoa</taxon>
        <taxon>Arthropoda</taxon>
        <taxon>Chelicerata</taxon>
        <taxon>Arachnida</taxon>
        <taxon>Araneae</taxon>
        <taxon>Araneomorphae</taxon>
        <taxon>Entelegynae</taxon>
        <taxon>Araneoidea</taxon>
        <taxon>Nephilidae</taxon>
        <taxon>Trichonephila</taxon>
        <taxon>Trichonephila inaurata</taxon>
    </lineage>
</organism>
<gene>
    <name evidence="3" type="primary">AVEN_175823_1</name>
    <name evidence="3" type="ORF">TNIN_482711</name>
</gene>
<dbReference type="PANTHER" id="PTHR16277:SF7">
    <property type="entry name" value="RE12330P"/>
    <property type="match status" value="1"/>
</dbReference>
<feature type="compositionally biased region" description="Low complexity" evidence="1">
    <location>
        <begin position="323"/>
        <end position="344"/>
    </location>
</feature>
<proteinExistence type="predicted"/>
<reference evidence="3" key="1">
    <citation type="submission" date="2020-08" db="EMBL/GenBank/DDBJ databases">
        <title>Multicomponent nature underlies the extraordinary mechanical properties of spider dragline silk.</title>
        <authorList>
            <person name="Kono N."/>
            <person name="Nakamura H."/>
            <person name="Mori M."/>
            <person name="Yoshida Y."/>
            <person name="Ohtoshi R."/>
            <person name="Malay A.D."/>
            <person name="Moran D.A.P."/>
            <person name="Tomita M."/>
            <person name="Numata K."/>
            <person name="Arakawa K."/>
        </authorList>
    </citation>
    <scope>NUCLEOTIDE SEQUENCE</scope>
</reference>
<feature type="region of interest" description="Disordered" evidence="1">
    <location>
        <begin position="1"/>
        <end position="39"/>
    </location>
</feature>
<dbReference type="PANTHER" id="PTHR16277">
    <property type="entry name" value="CELL DIVISION CYCLE ASSOCIATED PROTEIN 4/SERTA DOMAIN-CONTAINING PROTEIN 2"/>
    <property type="match status" value="1"/>
</dbReference>
<accession>A0A8X6XR96</accession>
<dbReference type="InterPro" id="IPR009263">
    <property type="entry name" value="SERTA_dom"/>
</dbReference>
<dbReference type="AlphaFoldDB" id="A0A8X6XR96"/>
<dbReference type="InterPro" id="IPR052262">
    <property type="entry name" value="E2F-SERTA_domain_protein"/>
</dbReference>
<feature type="region of interest" description="Disordered" evidence="1">
    <location>
        <begin position="72"/>
        <end position="103"/>
    </location>
</feature>
<dbReference type="GO" id="GO:0005634">
    <property type="term" value="C:nucleus"/>
    <property type="evidence" value="ECO:0007669"/>
    <property type="project" value="TreeGrafter"/>
</dbReference>
<name>A0A8X6XR96_9ARAC</name>
<dbReference type="PROSITE" id="PS51053">
    <property type="entry name" value="SERTA"/>
    <property type="match status" value="1"/>
</dbReference>
<evidence type="ECO:0000256" key="1">
    <source>
        <dbReference type="SAM" id="MobiDB-lite"/>
    </source>
</evidence>
<dbReference type="OrthoDB" id="8735401at2759"/>
<dbReference type="EMBL" id="BMAV01011881">
    <property type="protein sequence ID" value="GFY58044.1"/>
    <property type="molecule type" value="Genomic_DNA"/>
</dbReference>
<sequence length="404" mass="44667">MLLGEPKTRSWQPYIARSTDISESPVDSPKSSDRIWRGFGPHTDGMGVEVCPVHKTDFESSSIHVGAMSSYLSHPRGLKRKHPEDSEDEDPPQPVRHSSEYVQERQKLLEKAYDKLKKTENEKNPSFLRQVLLTNVVRSIRKDMERDGIQVNGLTRESTFPIWSIVNNPNNQVSNLDPPPNTNLDIFSGYPNNVSGVDRPPTPAVIPMTHSDYATTSSASYSSEQYRCSMDIEDSPRVTPFVRTAYDRVEPVALWTEDHDRLPSLNWSSVLKSKNFDATNGSCDCTFSDDAASDTSLHTLMPAVTGVESYLNCLNVYSASSSSSPNANSLSGNTSPASGSSPSSSEDEIFGDVDLTLYDYDYTPLSPPNVAMAPLTAEELMWSLSNNPKPANSDDRDYLASVHT</sequence>
<keyword evidence="4" id="KW-1185">Reference proteome</keyword>
<evidence type="ECO:0000313" key="4">
    <source>
        <dbReference type="Proteomes" id="UP000886998"/>
    </source>
</evidence>
<feature type="domain" description="SERTA" evidence="2">
    <location>
        <begin position="101"/>
        <end position="148"/>
    </location>
</feature>
<comment type="caution">
    <text evidence="3">The sequence shown here is derived from an EMBL/GenBank/DDBJ whole genome shotgun (WGS) entry which is preliminary data.</text>
</comment>
<evidence type="ECO:0000259" key="2">
    <source>
        <dbReference type="PROSITE" id="PS51053"/>
    </source>
</evidence>
<feature type="region of interest" description="Disordered" evidence="1">
    <location>
        <begin position="323"/>
        <end position="347"/>
    </location>
</feature>
<feature type="region of interest" description="Disordered" evidence="1">
    <location>
        <begin position="385"/>
        <end position="404"/>
    </location>
</feature>
<dbReference type="Proteomes" id="UP000886998">
    <property type="component" value="Unassembled WGS sequence"/>
</dbReference>
<protein>
    <submittedName>
        <fullName evidence="3">SERTA domain-containing protein</fullName>
    </submittedName>
</protein>